<name>A0A067P398_9AGAM</name>
<feature type="compositionally biased region" description="Basic and acidic residues" evidence="1">
    <location>
        <begin position="635"/>
        <end position="657"/>
    </location>
</feature>
<dbReference type="InterPro" id="IPR003347">
    <property type="entry name" value="JmjC_dom"/>
</dbReference>
<feature type="region of interest" description="Disordered" evidence="1">
    <location>
        <begin position="315"/>
        <end position="351"/>
    </location>
</feature>
<gene>
    <name evidence="3" type="ORF">JAAARDRAFT_51810</name>
</gene>
<feature type="region of interest" description="Disordered" evidence="1">
    <location>
        <begin position="582"/>
        <end position="666"/>
    </location>
</feature>
<dbReference type="AlphaFoldDB" id="A0A067P398"/>
<dbReference type="InParanoid" id="A0A067P398"/>
<feature type="compositionally biased region" description="Pro residues" evidence="1">
    <location>
        <begin position="327"/>
        <end position="341"/>
    </location>
</feature>
<dbReference type="EMBL" id="KL197792">
    <property type="protein sequence ID" value="KDQ49259.1"/>
    <property type="molecule type" value="Genomic_DNA"/>
</dbReference>
<dbReference type="OrthoDB" id="4161428at2759"/>
<feature type="compositionally biased region" description="Polar residues" evidence="1">
    <location>
        <begin position="288"/>
        <end position="297"/>
    </location>
</feature>
<feature type="compositionally biased region" description="Polar residues" evidence="1">
    <location>
        <begin position="602"/>
        <end position="619"/>
    </location>
</feature>
<dbReference type="SUPFAM" id="SSF51197">
    <property type="entry name" value="Clavaminate synthase-like"/>
    <property type="match status" value="1"/>
</dbReference>
<feature type="domain" description="JmjC" evidence="2">
    <location>
        <begin position="657"/>
        <end position="816"/>
    </location>
</feature>
<feature type="region of interest" description="Disordered" evidence="1">
    <location>
        <begin position="177"/>
        <end position="297"/>
    </location>
</feature>
<reference evidence="4" key="1">
    <citation type="journal article" date="2014" name="Proc. Natl. Acad. Sci. U.S.A.">
        <title>Extensive sampling of basidiomycete genomes demonstrates inadequacy of the white-rot/brown-rot paradigm for wood decay fungi.</title>
        <authorList>
            <person name="Riley R."/>
            <person name="Salamov A.A."/>
            <person name="Brown D.W."/>
            <person name="Nagy L.G."/>
            <person name="Floudas D."/>
            <person name="Held B.W."/>
            <person name="Levasseur A."/>
            <person name="Lombard V."/>
            <person name="Morin E."/>
            <person name="Otillar R."/>
            <person name="Lindquist E.A."/>
            <person name="Sun H."/>
            <person name="LaButti K.M."/>
            <person name="Schmutz J."/>
            <person name="Jabbour D."/>
            <person name="Luo H."/>
            <person name="Baker S.E."/>
            <person name="Pisabarro A.G."/>
            <person name="Walton J.D."/>
            <person name="Blanchette R.A."/>
            <person name="Henrissat B."/>
            <person name="Martin F."/>
            <person name="Cullen D."/>
            <person name="Hibbett D.S."/>
            <person name="Grigoriev I.V."/>
        </authorList>
    </citation>
    <scope>NUCLEOTIDE SEQUENCE [LARGE SCALE GENOMIC DNA]</scope>
    <source>
        <strain evidence="4">MUCL 33604</strain>
    </source>
</reference>
<dbReference type="HOGENOM" id="CLU_331504_0_0_1"/>
<sequence>MSAESTTKPLHPWHLGVPPVPDNGFSHAYAIKGRKCDAKYPYFAGVAKSFQIHFAVFEAPYQLVQSTGIIGDIWVDISDDDPGVYYKISENTWVRWTDMTSPVYHPQLKDFYVLGGGTGNTVKTVAWRDGRDKNVLKKANEDRGLTCPSQIAVALRSHRNRAGVQAAKRKADNVVNVANHRKRKRERELREDEEDSGAQSQIGGAPLDAPTSGVFACPLVPPNRPLGVPSSAGPSNLGLGDGMRIPEQPLYRMPSERPSSVGLPAVDRWDYDGLHDPSPSYQEPLDLPSTSSNPQTISNWAKDVQASHHENALGLDLGFGEDSTGHPSPPPLSGPDPPSRPASPSGDYVNDSPLTALTELFDNLYLVNGREGTEFPVGSEQIEWANGMVSFLPWIRPKKGEGDDVRAVRIMAQAADALAGSNEDRMVYVINIRDYVRSPHHPTNEESEALLEVIKRNISRGRPVAIRGYRMTGIQPEFDKRSITNMKGSLINPINVQCAAKRLAFHTDPAAQDPEYHISVSLGEFVDLADNPNACLNLLDSYTVARSDMPWFISALMEQQAAMYLNRAQNYTLEINTEDFKRDKNRQTDEGRTDDDAGAMEKTTSQKKSTNGKDSTNRTGKAVNPKGKAVNPKGKAVDSKGKAVDSKGKAVDPKEKPANPTNNTLDELNEARQRELKLFGPQTMNPDAVTLMQWDLLTHGGYLTNLHHDPAGTATWMAILYGLKFWNLLEVNTEDAKEREAVQNAYFDASGAYMNDDDMELVNRSCTFALRPGDVLIQPPGIMHAVYSPMKTFATGGHFYMYDAMHLTELSRDLDHENGDLLTNQDHDATERLLINMALALPNHHDKPRLRIPFLALASMILWRDSYEPISKGGGAAYYSGMDCVRRELEGERQEAVRIIERVLDANKMNHEQITTELNRGGASYRDPGTATVDLSCLEGWACLNVDDTSGFYQNKRRRIQTLQ</sequence>
<keyword evidence="4" id="KW-1185">Reference proteome</keyword>
<evidence type="ECO:0000313" key="3">
    <source>
        <dbReference type="EMBL" id="KDQ49259.1"/>
    </source>
</evidence>
<feature type="compositionally biased region" description="Basic and acidic residues" evidence="1">
    <location>
        <begin position="582"/>
        <end position="595"/>
    </location>
</feature>
<dbReference type="Proteomes" id="UP000027265">
    <property type="component" value="Unassembled WGS sequence"/>
</dbReference>
<organism evidence="3 4">
    <name type="scientific">Jaapia argillacea MUCL 33604</name>
    <dbReference type="NCBI Taxonomy" id="933084"/>
    <lineage>
        <taxon>Eukaryota</taxon>
        <taxon>Fungi</taxon>
        <taxon>Dikarya</taxon>
        <taxon>Basidiomycota</taxon>
        <taxon>Agaricomycotina</taxon>
        <taxon>Agaricomycetes</taxon>
        <taxon>Agaricomycetidae</taxon>
        <taxon>Jaapiales</taxon>
        <taxon>Jaapiaceae</taxon>
        <taxon>Jaapia</taxon>
    </lineage>
</organism>
<dbReference type="PROSITE" id="PS51184">
    <property type="entry name" value="JMJC"/>
    <property type="match status" value="1"/>
</dbReference>
<evidence type="ECO:0000259" key="2">
    <source>
        <dbReference type="PROSITE" id="PS51184"/>
    </source>
</evidence>
<proteinExistence type="predicted"/>
<evidence type="ECO:0000256" key="1">
    <source>
        <dbReference type="SAM" id="MobiDB-lite"/>
    </source>
</evidence>
<evidence type="ECO:0000313" key="4">
    <source>
        <dbReference type="Proteomes" id="UP000027265"/>
    </source>
</evidence>
<dbReference type="Gene3D" id="2.60.120.650">
    <property type="entry name" value="Cupin"/>
    <property type="match status" value="1"/>
</dbReference>
<protein>
    <recommendedName>
        <fullName evidence="2">JmjC domain-containing protein</fullName>
    </recommendedName>
</protein>
<accession>A0A067P398</accession>
<dbReference type="STRING" id="933084.A0A067P398"/>